<reference evidence="7" key="1">
    <citation type="journal article" date="2019" name="Gigascience">
        <title>De novo genome assembly of the endangered Acer yangbiense, a plant species with extremely small populations endemic to Yunnan Province, China.</title>
        <authorList>
            <person name="Yang J."/>
            <person name="Wariss H.M."/>
            <person name="Tao L."/>
            <person name="Zhang R."/>
            <person name="Yun Q."/>
            <person name="Hollingsworth P."/>
            <person name="Dao Z."/>
            <person name="Luo G."/>
            <person name="Guo H."/>
            <person name="Ma Y."/>
            <person name="Sun W."/>
        </authorList>
    </citation>
    <scope>NUCLEOTIDE SEQUENCE [LARGE SCALE GENOMIC DNA]</scope>
    <source>
        <strain evidence="7">cv. br00</strain>
    </source>
</reference>
<feature type="domain" description="DYW" evidence="5">
    <location>
        <begin position="744"/>
        <end position="836"/>
    </location>
</feature>
<dbReference type="SUPFAM" id="SSF48452">
    <property type="entry name" value="TPR-like"/>
    <property type="match status" value="1"/>
</dbReference>
<protein>
    <recommendedName>
        <fullName evidence="8">DYW domain-containing protein</fullName>
    </recommendedName>
</protein>
<dbReference type="Pfam" id="PF07727">
    <property type="entry name" value="RVT_2"/>
    <property type="match status" value="1"/>
</dbReference>
<dbReference type="GO" id="GO:0009451">
    <property type="term" value="P:RNA modification"/>
    <property type="evidence" value="ECO:0007669"/>
    <property type="project" value="InterPro"/>
</dbReference>
<dbReference type="PROSITE" id="PS51375">
    <property type="entry name" value="PPR"/>
    <property type="match status" value="3"/>
</dbReference>
<dbReference type="FunFam" id="1.25.40.10:FF:000344">
    <property type="entry name" value="Pentatricopeptide repeat-containing protein"/>
    <property type="match status" value="1"/>
</dbReference>
<keyword evidence="7" id="KW-1185">Reference proteome</keyword>
<proteinExistence type="inferred from homology"/>
<name>A0A5N5JQT8_9ROSI</name>
<feature type="repeat" description="PPR" evidence="3">
    <location>
        <begin position="529"/>
        <end position="563"/>
    </location>
</feature>
<dbReference type="Pfam" id="PF14432">
    <property type="entry name" value="DYW_deaminase"/>
    <property type="match status" value="1"/>
</dbReference>
<evidence type="ECO:0000256" key="3">
    <source>
        <dbReference type="PROSITE-ProRule" id="PRU00708"/>
    </source>
</evidence>
<dbReference type="InterPro" id="IPR032867">
    <property type="entry name" value="DYW_dom"/>
</dbReference>
<dbReference type="InterPro" id="IPR011990">
    <property type="entry name" value="TPR-like_helical_dom_sf"/>
</dbReference>
<dbReference type="Pfam" id="PF20431">
    <property type="entry name" value="E_motif"/>
    <property type="match status" value="1"/>
</dbReference>
<comment type="similarity">
    <text evidence="1">Belongs to the PPR family. PCMP-H subfamily.</text>
</comment>
<dbReference type="Gene3D" id="1.25.40.10">
    <property type="entry name" value="Tetratricopeptide repeat domain"/>
    <property type="match status" value="3"/>
</dbReference>
<dbReference type="InterPro" id="IPR046848">
    <property type="entry name" value="E_motif"/>
</dbReference>
<dbReference type="EMBL" id="VDCV01000016">
    <property type="protein sequence ID" value="KAB5519693.1"/>
    <property type="molecule type" value="Genomic_DNA"/>
</dbReference>
<feature type="repeat" description="PPR" evidence="3">
    <location>
        <begin position="296"/>
        <end position="330"/>
    </location>
</feature>
<comment type="caution">
    <text evidence="6">The sequence shown here is derived from an EMBL/GenBank/DDBJ whole genome shotgun (WGS) entry which is preliminary data.</text>
</comment>
<evidence type="ECO:0000256" key="1">
    <source>
        <dbReference type="ARBA" id="ARBA00006643"/>
    </source>
</evidence>
<dbReference type="Pfam" id="PF13041">
    <property type="entry name" value="PPR_2"/>
    <property type="match status" value="2"/>
</dbReference>
<dbReference type="GO" id="GO:0008270">
    <property type="term" value="F:zinc ion binding"/>
    <property type="evidence" value="ECO:0007669"/>
    <property type="project" value="InterPro"/>
</dbReference>
<dbReference type="PANTHER" id="PTHR47926:SF409">
    <property type="entry name" value="DYW DOMAIN-CONTAINING PROTEIN"/>
    <property type="match status" value="1"/>
</dbReference>
<organism evidence="6 7">
    <name type="scientific">Salix brachista</name>
    <dbReference type="NCBI Taxonomy" id="2182728"/>
    <lineage>
        <taxon>Eukaryota</taxon>
        <taxon>Viridiplantae</taxon>
        <taxon>Streptophyta</taxon>
        <taxon>Embryophyta</taxon>
        <taxon>Tracheophyta</taxon>
        <taxon>Spermatophyta</taxon>
        <taxon>Magnoliopsida</taxon>
        <taxon>eudicotyledons</taxon>
        <taxon>Gunneridae</taxon>
        <taxon>Pentapetalae</taxon>
        <taxon>rosids</taxon>
        <taxon>fabids</taxon>
        <taxon>Malpighiales</taxon>
        <taxon>Salicaceae</taxon>
        <taxon>Saliceae</taxon>
        <taxon>Salix</taxon>
    </lineage>
</organism>
<gene>
    <name evidence="6" type="ORF">DKX38_024012</name>
</gene>
<evidence type="ECO:0000259" key="5">
    <source>
        <dbReference type="Pfam" id="PF14432"/>
    </source>
</evidence>
<evidence type="ECO:0000313" key="6">
    <source>
        <dbReference type="EMBL" id="KAB5519693.1"/>
    </source>
</evidence>
<dbReference type="PANTHER" id="PTHR47926">
    <property type="entry name" value="PENTATRICOPEPTIDE REPEAT-CONTAINING PROTEIN"/>
    <property type="match status" value="1"/>
</dbReference>
<sequence>MTTRSMNNIHKPKQIHDVTKHPLPHDLEPTCVSQALSLPRWHAAKSDELTALMKHGTWELVPPPADCNPIGCQRFSSRLGIDYTETFSPMIKPTTIRVILTIAVIRGWFLRQMDVHNAFLHGQLDEDIYMNQPLGFKDPSKPYHICRNDSTLMCSIVQQLSSRFLLKDMGVRRIGGGKSWFCHLHHFFSTSTENAASSISDIEGEFKSLCSTGRIKEAFNAYNAEIWTDQHLISYLIQSLIPKKSLFIAKQLHSLVITSGYYFKDKFVRNHLLNMYIKMGEIHEAIAFFNAMPMRNIMSHNILINGHVQHGDLESAINVFDEMPERNVATWNAMISGLVHFEFNENGLFLFREMHGLGFLPDEFTLGSVLRGCAGLRASYAGKQVHAYVLKYGYEFNLVVGSSLAHMYMKSSSLGEGERVIKVMPIRNVVAWNTLIAGNDQNGHSEGVLDLYNMMKMSGLRPDKITLVSVISSCAELATLFQGQQIHAEAIKAGANSAVAVLSSLISMYSKCGCLEDSMKAFSDCEHLDSVLWSSMIAAYGFHGRGEEAVHLFEQMEQEGVEGNDVTFLSLLYACSHNGLKEKGMGFFKLMVEKYGLKPRLEHYTCVVDLLGRSGCLDEAEAMIRSMPLEADVVIWKTLISACKIHRNADMATRTAEEILRLNPQDSATYVLLSNIHASSKRWKDVSKVRTTMRDRNVKKEPGLSWLEVKNRVFQFSMGDKSLPVSEEIDLYLKELMEEMKSRGYVPDTATIFHDTDSEEKENSLVNHSEKLAIAFGLMNIPPGLPIRVMKNLRICSDCHVAIKLISDIKNREIIVRDTSRFHHFKHGKCSCGDYW</sequence>
<dbReference type="GO" id="GO:0003723">
    <property type="term" value="F:RNA binding"/>
    <property type="evidence" value="ECO:0007669"/>
    <property type="project" value="InterPro"/>
</dbReference>
<dbReference type="InterPro" id="IPR013103">
    <property type="entry name" value="RVT_2"/>
</dbReference>
<evidence type="ECO:0000256" key="2">
    <source>
        <dbReference type="ARBA" id="ARBA00022737"/>
    </source>
</evidence>
<dbReference type="InterPro" id="IPR002885">
    <property type="entry name" value="PPR_rpt"/>
</dbReference>
<dbReference type="Pfam" id="PF01535">
    <property type="entry name" value="PPR"/>
    <property type="match status" value="5"/>
</dbReference>
<evidence type="ECO:0000259" key="4">
    <source>
        <dbReference type="Pfam" id="PF07727"/>
    </source>
</evidence>
<dbReference type="NCBIfam" id="TIGR00756">
    <property type="entry name" value="PPR"/>
    <property type="match status" value="2"/>
</dbReference>
<dbReference type="FunFam" id="1.25.40.10:FF:000325">
    <property type="entry name" value="Pentatricopeptide repeat-containing protein At4g14820"/>
    <property type="match status" value="1"/>
</dbReference>
<evidence type="ECO:0008006" key="8">
    <source>
        <dbReference type="Google" id="ProtNLM"/>
    </source>
</evidence>
<feature type="repeat" description="PPR" evidence="3">
    <location>
        <begin position="428"/>
        <end position="462"/>
    </location>
</feature>
<dbReference type="InterPro" id="IPR046960">
    <property type="entry name" value="PPR_At4g14850-like_plant"/>
</dbReference>
<dbReference type="AlphaFoldDB" id="A0A5N5JQT8"/>
<keyword evidence="2" id="KW-0677">Repeat</keyword>
<dbReference type="Proteomes" id="UP000326939">
    <property type="component" value="Chromosome 16"/>
</dbReference>
<accession>A0A5N5JQT8</accession>
<evidence type="ECO:0000313" key="7">
    <source>
        <dbReference type="Proteomes" id="UP000326939"/>
    </source>
</evidence>
<feature type="domain" description="Reverse transcriptase Ty1/copia-type" evidence="4">
    <location>
        <begin position="72"/>
        <end position="152"/>
    </location>
</feature>